<dbReference type="SUPFAM" id="SSF51735">
    <property type="entry name" value="NAD(P)-binding Rossmann-fold domains"/>
    <property type="match status" value="1"/>
</dbReference>
<dbReference type="GO" id="GO:0016831">
    <property type="term" value="F:carboxy-lyase activity"/>
    <property type="evidence" value="ECO:0007669"/>
    <property type="project" value="InterPro"/>
</dbReference>
<evidence type="ECO:0000259" key="1">
    <source>
        <dbReference type="Pfam" id="PF16363"/>
    </source>
</evidence>
<dbReference type="NCBIfam" id="TIGR04180">
    <property type="entry name" value="EDH_00030"/>
    <property type="match status" value="1"/>
</dbReference>
<dbReference type="Gene3D" id="3.90.25.10">
    <property type="entry name" value="UDP-galactose 4-epimerase, domain 1"/>
    <property type="match status" value="1"/>
</dbReference>
<feature type="domain" description="NAD(P)-binding" evidence="1">
    <location>
        <begin position="11"/>
        <end position="314"/>
    </location>
</feature>
<dbReference type="EMBL" id="UOEA01000075">
    <property type="protein sequence ID" value="VAV84859.1"/>
    <property type="molecule type" value="Genomic_DNA"/>
</dbReference>
<dbReference type="GO" id="GO:0003978">
    <property type="term" value="F:UDP-glucose 4-epimerase activity"/>
    <property type="evidence" value="ECO:0007669"/>
    <property type="project" value="UniProtKB-EC"/>
</dbReference>
<protein>
    <submittedName>
        <fullName evidence="2">UDP-glucose 4-epimerase</fullName>
        <ecNumber evidence="2">5.1.3.2</ecNumber>
    </submittedName>
</protein>
<dbReference type="EC" id="5.1.3.2" evidence="2"/>
<dbReference type="Gene3D" id="3.40.50.720">
    <property type="entry name" value="NAD(P)-binding Rossmann-like Domain"/>
    <property type="match status" value="1"/>
</dbReference>
<dbReference type="PANTHER" id="PTHR43000">
    <property type="entry name" value="DTDP-D-GLUCOSE 4,6-DEHYDRATASE-RELATED"/>
    <property type="match status" value="1"/>
</dbReference>
<keyword evidence="2" id="KW-0413">Isomerase</keyword>
<dbReference type="Pfam" id="PF16363">
    <property type="entry name" value="GDP_Man_Dehyd"/>
    <property type="match status" value="1"/>
</dbReference>
<dbReference type="InterPro" id="IPR036291">
    <property type="entry name" value="NAD(P)-bd_dom_sf"/>
</dbReference>
<dbReference type="CDD" id="cd05257">
    <property type="entry name" value="Arna_like_SDR_e"/>
    <property type="match status" value="1"/>
</dbReference>
<evidence type="ECO:0000313" key="2">
    <source>
        <dbReference type="EMBL" id="VAV84859.1"/>
    </source>
</evidence>
<sequence length="332" mass="36723">MISSWKGKRVLVTGADGFIGSHLTERLAREGAKVRAFVYYNSFGRWGWLDDTEPELMENIEIFAGDIRDPGRVQEAVTGQDVVFHLSSLIAIPYSYHAPDSYVQTNVSGALNILNAARSVGIERLVHTSTSEVYGSAQYVPIDEKHPLQGQSPYSASKIGADMLAESYYRSFELPVAIARPFNTYGPRQSARAVIPTIISQLVSGADKLSLGSLTPTRDFNFVEDTVDGFLKIAECDKAIGNIINLGSGREVSIEDLVLSIMEVTGNIVPIVQVGERIRPEASEVDRLLCDSTRAKEWAGWEPRHTLEQGIEKTMRWIAENQEHFKAGLYSI</sequence>
<proteinExistence type="predicted"/>
<dbReference type="InterPro" id="IPR016040">
    <property type="entry name" value="NAD(P)-bd_dom"/>
</dbReference>
<dbReference type="InterPro" id="IPR045869">
    <property type="entry name" value="Arna-like_SDR_e"/>
</dbReference>
<reference evidence="2" key="1">
    <citation type="submission" date="2018-06" db="EMBL/GenBank/DDBJ databases">
        <authorList>
            <person name="Zhirakovskaya E."/>
        </authorList>
    </citation>
    <scope>NUCLEOTIDE SEQUENCE</scope>
</reference>
<organism evidence="2">
    <name type="scientific">hydrothermal vent metagenome</name>
    <dbReference type="NCBI Taxonomy" id="652676"/>
    <lineage>
        <taxon>unclassified sequences</taxon>
        <taxon>metagenomes</taxon>
        <taxon>ecological metagenomes</taxon>
    </lineage>
</organism>
<dbReference type="AlphaFoldDB" id="A0A3B0QXM2"/>
<accession>A0A3B0QXM2</accession>
<dbReference type="InterPro" id="IPR026390">
    <property type="entry name" value="LegB-like"/>
</dbReference>
<gene>
    <name evidence="2" type="ORF">MNBD_DELTA01-613</name>
</gene>
<name>A0A3B0QXM2_9ZZZZ</name>